<accession>A0A5N7BUS1</accession>
<dbReference type="PANTHER" id="PTHR43108">
    <property type="entry name" value="N-ACETYLGLUCOSAMINE-6-SULFATASE FAMILY MEMBER"/>
    <property type="match status" value="1"/>
</dbReference>
<dbReference type="SUPFAM" id="SSF53649">
    <property type="entry name" value="Alkaline phosphatase-like"/>
    <property type="match status" value="1"/>
</dbReference>
<dbReference type="Gene3D" id="3.40.720.10">
    <property type="entry name" value="Alkaline Phosphatase, subunit A"/>
    <property type="match status" value="1"/>
</dbReference>
<dbReference type="OrthoDB" id="96314at2759"/>
<reference evidence="2" key="1">
    <citation type="submission" date="2019-04" db="EMBL/GenBank/DDBJ databases">
        <title>Friends and foes A comparative genomics studyof 23 Aspergillus species from section Flavi.</title>
        <authorList>
            <consortium name="DOE Joint Genome Institute"/>
            <person name="Kjaerbolling I."/>
            <person name="Vesth T."/>
            <person name="Frisvad J.C."/>
            <person name="Nybo J.L."/>
            <person name="Theobald S."/>
            <person name="Kildgaard S."/>
            <person name="Isbrandt T."/>
            <person name="Kuo A."/>
            <person name="Sato A."/>
            <person name="Lyhne E.K."/>
            <person name="Kogle M.E."/>
            <person name="Wiebenga A."/>
            <person name="Kun R.S."/>
            <person name="Lubbers R.J."/>
            <person name="Makela M.R."/>
            <person name="Barry K."/>
            <person name="Chovatia M."/>
            <person name="Clum A."/>
            <person name="Daum C."/>
            <person name="Haridas S."/>
            <person name="He G."/>
            <person name="LaButti K."/>
            <person name="Lipzen A."/>
            <person name="Mondo S."/>
            <person name="Riley R."/>
            <person name="Salamov A."/>
            <person name="Simmons B.A."/>
            <person name="Magnuson J.K."/>
            <person name="Henrissat B."/>
            <person name="Mortensen U.H."/>
            <person name="Larsen T.O."/>
            <person name="Devries R.P."/>
            <person name="Grigoriev I.V."/>
            <person name="Machida M."/>
            <person name="Baker S.E."/>
            <person name="Andersen M.R."/>
        </authorList>
    </citation>
    <scope>NUCLEOTIDE SEQUENCE [LARGE SCALE GENOMIC DNA]</scope>
    <source>
        <strain evidence="2">IBT 14317</strain>
    </source>
</reference>
<dbReference type="InterPro" id="IPR017850">
    <property type="entry name" value="Alkaline_phosphatase_core_sf"/>
</dbReference>
<dbReference type="GO" id="GO:0008449">
    <property type="term" value="F:N-acetylglucosamine-6-sulfatase activity"/>
    <property type="evidence" value="ECO:0007669"/>
    <property type="project" value="TreeGrafter"/>
</dbReference>
<dbReference type="AlphaFoldDB" id="A0A5N7BUS1"/>
<evidence type="ECO:0000256" key="1">
    <source>
        <dbReference type="ARBA" id="ARBA00008779"/>
    </source>
</evidence>
<name>A0A5N7BUS1_PETAA</name>
<dbReference type="GO" id="GO:0005539">
    <property type="term" value="F:glycosaminoglycan binding"/>
    <property type="evidence" value="ECO:0007669"/>
    <property type="project" value="TreeGrafter"/>
</dbReference>
<protein>
    <submittedName>
        <fullName evidence="2">Alkaline-phosphatase-like protein</fullName>
    </submittedName>
</protein>
<evidence type="ECO:0000313" key="2">
    <source>
        <dbReference type="EMBL" id="KAE8385348.1"/>
    </source>
</evidence>
<sequence>MDADYEFYCARLRTLQRVDETAEQVVLRLNVAGVLENTYIFYTSNKDIRVPMLIRGPGIPVGWKVDFVTTLVDLAPTIFEVARLEFKEEFDISQVPLTTGEIEEERSSRGQHEYVNVEYETKLDLKGRRVERRMEAQSPSGTTLARRSELLDRAIIYIIWYGTRMNMSFYYLMTDPYELNKFYLHVYREYRLTFLGYPIE</sequence>
<comment type="similarity">
    <text evidence="1">Belongs to the sulfatase family.</text>
</comment>
<proteinExistence type="inferred from homology"/>
<dbReference type="Proteomes" id="UP000326877">
    <property type="component" value="Unassembled WGS sequence"/>
</dbReference>
<dbReference type="PANTHER" id="PTHR43108:SF8">
    <property type="entry name" value="SD21168P"/>
    <property type="match status" value="1"/>
</dbReference>
<gene>
    <name evidence="2" type="ORF">BDV23DRAFT_188307</name>
</gene>
<dbReference type="EMBL" id="ML735337">
    <property type="protein sequence ID" value="KAE8385348.1"/>
    <property type="molecule type" value="Genomic_DNA"/>
</dbReference>
<organism evidence="2">
    <name type="scientific">Petromyces alliaceus</name>
    <name type="common">Aspergillus alliaceus</name>
    <dbReference type="NCBI Taxonomy" id="209559"/>
    <lineage>
        <taxon>Eukaryota</taxon>
        <taxon>Fungi</taxon>
        <taxon>Dikarya</taxon>
        <taxon>Ascomycota</taxon>
        <taxon>Pezizomycotina</taxon>
        <taxon>Eurotiomycetes</taxon>
        <taxon>Eurotiomycetidae</taxon>
        <taxon>Eurotiales</taxon>
        <taxon>Aspergillaceae</taxon>
        <taxon>Aspergillus</taxon>
        <taxon>Aspergillus subgen. Circumdati</taxon>
    </lineage>
</organism>